<dbReference type="Pfam" id="PF09994">
    <property type="entry name" value="T6SS_Tle1-like_cat"/>
    <property type="match status" value="1"/>
</dbReference>
<evidence type="ECO:0000313" key="3">
    <source>
        <dbReference type="Proteomes" id="UP000275385"/>
    </source>
</evidence>
<comment type="caution">
    <text evidence="2">The sequence shown here is derived from an EMBL/GenBank/DDBJ whole genome shotgun (WGS) entry which is preliminary data.</text>
</comment>
<dbReference type="InterPro" id="IPR029058">
    <property type="entry name" value="AB_hydrolase_fold"/>
</dbReference>
<dbReference type="AlphaFoldDB" id="A0A420YGU9"/>
<dbReference type="SUPFAM" id="SSF53474">
    <property type="entry name" value="alpha/beta-Hydrolases"/>
    <property type="match status" value="1"/>
</dbReference>
<dbReference type="InterPro" id="IPR018712">
    <property type="entry name" value="Tle1-like_cat"/>
</dbReference>
<accession>A0A420YGU9</accession>
<organism evidence="2 3">
    <name type="scientific">Coniochaeta pulveracea</name>
    <dbReference type="NCBI Taxonomy" id="177199"/>
    <lineage>
        <taxon>Eukaryota</taxon>
        <taxon>Fungi</taxon>
        <taxon>Dikarya</taxon>
        <taxon>Ascomycota</taxon>
        <taxon>Pezizomycotina</taxon>
        <taxon>Sordariomycetes</taxon>
        <taxon>Sordariomycetidae</taxon>
        <taxon>Coniochaetales</taxon>
        <taxon>Coniochaetaceae</taxon>
        <taxon>Coniochaeta</taxon>
    </lineage>
</organism>
<dbReference type="PANTHER" id="PTHR33840">
    <property type="match status" value="1"/>
</dbReference>
<reference evidence="2 3" key="1">
    <citation type="submission" date="2018-08" db="EMBL/GenBank/DDBJ databases">
        <title>Draft genome of the lignicolous fungus Coniochaeta pulveracea.</title>
        <authorList>
            <person name="Borstlap C.J."/>
            <person name="De Witt R.N."/>
            <person name="Botha A."/>
            <person name="Volschenk H."/>
        </authorList>
    </citation>
    <scope>NUCLEOTIDE SEQUENCE [LARGE SCALE GENOMIC DNA]</scope>
    <source>
        <strain evidence="2 3">CAB683</strain>
    </source>
</reference>
<protein>
    <recommendedName>
        <fullName evidence="1">T6SS Phospholipase effector Tle1-like catalytic domain-containing protein</fullName>
    </recommendedName>
</protein>
<dbReference type="PANTHER" id="PTHR33840:SF1">
    <property type="entry name" value="TLE1 PHOSPHOLIPASE DOMAIN-CONTAINING PROTEIN"/>
    <property type="match status" value="1"/>
</dbReference>
<dbReference type="Proteomes" id="UP000275385">
    <property type="component" value="Unassembled WGS sequence"/>
</dbReference>
<dbReference type="Gene3D" id="3.40.50.1820">
    <property type="entry name" value="alpha/beta hydrolase"/>
    <property type="match status" value="1"/>
</dbReference>
<proteinExistence type="predicted"/>
<dbReference type="STRING" id="177199.A0A420YGU9"/>
<dbReference type="EMBL" id="QVQW01000011">
    <property type="protein sequence ID" value="RKU47075.1"/>
    <property type="molecule type" value="Genomic_DNA"/>
</dbReference>
<gene>
    <name evidence="2" type="ORF">DL546_009146</name>
</gene>
<sequence length="579" mass="64521">MIDNHPQPPPTPANGRPKRLIICCDGTWMDSLGEKGSEPPSNVTRISRVLRRTCADGTPQVICYFPGVGTGNKLDQFTGGAFGMGLDRDIREVYNFLCTNYVDGDDIILIGFSRGAFTARSVADMVASLGLLTPDGLDNFYAVFEDYEEMGNVHRATAEFLVAGLEEWTGQTGKEKDVWEERRKEAYRKALREMGHTRDTLMDGKTPITIKALGVWDTVGTLGIPPAPVVGIRGSADQWTFTNTQVSDKVENAFQTLALDEPRYAFRPALWERVKGNRTNLKQVWFPGTHCNAGGGWYDQGMANITLAWMCDQLSTVGVEFSYTRMEAVFTSVLRYQAAHPFPAVPTHVSDFFKGHSPLPWARPEVYNAPPNPTRDAHDCDKKDHHPETGLWDTARPWALGQLRDPTSALQKFAGKTVRTPGLGVRVDSDTNEDLDEPLLRTGERIHSSVRIRLACHGLGVDDEGVWGCGALLKDGKNPFWRLERGSGFSDEEEAALRRSRVAEYGLGDKEYPTEMLYDQTAGSERWRWVYQKKPVGGGEERIPQSSVLPEEPMVGYWERLLLGMTVGKPDVWKFAAAQ</sequence>
<evidence type="ECO:0000313" key="2">
    <source>
        <dbReference type="EMBL" id="RKU47075.1"/>
    </source>
</evidence>
<name>A0A420YGU9_9PEZI</name>
<dbReference type="OrthoDB" id="3057168at2759"/>
<evidence type="ECO:0000259" key="1">
    <source>
        <dbReference type="Pfam" id="PF09994"/>
    </source>
</evidence>
<feature type="domain" description="T6SS Phospholipase effector Tle1-like catalytic" evidence="1">
    <location>
        <begin position="18"/>
        <end position="313"/>
    </location>
</feature>
<keyword evidence="3" id="KW-1185">Reference proteome</keyword>